<accession>A0ACC0YF92</accession>
<evidence type="ECO:0000313" key="2">
    <source>
        <dbReference type="Proteomes" id="UP001163603"/>
    </source>
</evidence>
<name>A0ACC0YF92_9ROSI</name>
<sequence>MGLTSSKRVETSLSNSTEFDSACNSAYSHCLSLTQHAFPGVLPYQLVTASDHIHQTLLSHRSHPLILKWVPRPPSRTLVDSALKKVTLHWHLPEDGDLDVIGPARFKKWAVVLYADAVVDNVGKALMSRIPIGVAGIAGIGAMTRSGKDLIGAAIGVYAVGVATSIYLSLSG</sequence>
<dbReference type="Proteomes" id="UP001163603">
    <property type="component" value="Chromosome 7"/>
</dbReference>
<reference evidence="2" key="1">
    <citation type="journal article" date="2023" name="G3 (Bethesda)">
        <title>Genome assembly and association tests identify interacting loci associated with vigor, precocity, and sex in interspecific pistachio rootstocks.</title>
        <authorList>
            <person name="Palmer W."/>
            <person name="Jacygrad E."/>
            <person name="Sagayaradj S."/>
            <person name="Cavanaugh K."/>
            <person name="Han R."/>
            <person name="Bertier L."/>
            <person name="Beede B."/>
            <person name="Kafkas S."/>
            <person name="Golino D."/>
            <person name="Preece J."/>
            <person name="Michelmore R."/>
        </authorList>
    </citation>
    <scope>NUCLEOTIDE SEQUENCE [LARGE SCALE GENOMIC DNA]</scope>
</reference>
<organism evidence="1 2">
    <name type="scientific">Pistacia integerrima</name>
    <dbReference type="NCBI Taxonomy" id="434235"/>
    <lineage>
        <taxon>Eukaryota</taxon>
        <taxon>Viridiplantae</taxon>
        <taxon>Streptophyta</taxon>
        <taxon>Embryophyta</taxon>
        <taxon>Tracheophyta</taxon>
        <taxon>Spermatophyta</taxon>
        <taxon>Magnoliopsida</taxon>
        <taxon>eudicotyledons</taxon>
        <taxon>Gunneridae</taxon>
        <taxon>Pentapetalae</taxon>
        <taxon>rosids</taxon>
        <taxon>malvids</taxon>
        <taxon>Sapindales</taxon>
        <taxon>Anacardiaceae</taxon>
        <taxon>Pistacia</taxon>
    </lineage>
</organism>
<protein>
    <submittedName>
        <fullName evidence="1">Uncharacterized protein</fullName>
    </submittedName>
</protein>
<gene>
    <name evidence="1" type="ORF">Pint_25993</name>
</gene>
<comment type="caution">
    <text evidence="1">The sequence shown here is derived from an EMBL/GenBank/DDBJ whole genome shotgun (WGS) entry which is preliminary data.</text>
</comment>
<keyword evidence="2" id="KW-1185">Reference proteome</keyword>
<proteinExistence type="predicted"/>
<evidence type="ECO:0000313" key="1">
    <source>
        <dbReference type="EMBL" id="KAJ0035468.1"/>
    </source>
</evidence>
<dbReference type="EMBL" id="CM047742">
    <property type="protein sequence ID" value="KAJ0035468.1"/>
    <property type="molecule type" value="Genomic_DNA"/>
</dbReference>